<feature type="domain" description="Protein kinase" evidence="6">
    <location>
        <begin position="1"/>
        <end position="157"/>
    </location>
</feature>
<organism evidence="7">
    <name type="scientific">Cacopsylla melanoneura</name>
    <dbReference type="NCBI Taxonomy" id="428564"/>
    <lineage>
        <taxon>Eukaryota</taxon>
        <taxon>Metazoa</taxon>
        <taxon>Ecdysozoa</taxon>
        <taxon>Arthropoda</taxon>
        <taxon>Hexapoda</taxon>
        <taxon>Insecta</taxon>
        <taxon>Pterygota</taxon>
        <taxon>Neoptera</taxon>
        <taxon>Paraneoptera</taxon>
        <taxon>Hemiptera</taxon>
        <taxon>Sternorrhyncha</taxon>
        <taxon>Psylloidea</taxon>
        <taxon>Psyllidae</taxon>
        <taxon>Psyllinae</taxon>
        <taxon>Cacopsylla</taxon>
    </lineage>
</organism>
<keyword evidence="4 7" id="KW-0418">Kinase</keyword>
<name>A0A8D8M6Z6_9HEMI</name>
<dbReference type="InterPro" id="IPR011009">
    <property type="entry name" value="Kinase-like_dom_sf"/>
</dbReference>
<dbReference type="InterPro" id="IPR000719">
    <property type="entry name" value="Prot_kinase_dom"/>
</dbReference>
<protein>
    <submittedName>
        <fullName evidence="7">Serine/threonine-protein kinase MAK</fullName>
    </submittedName>
</protein>
<evidence type="ECO:0000256" key="5">
    <source>
        <dbReference type="ARBA" id="ARBA00022840"/>
    </source>
</evidence>
<dbReference type="SUPFAM" id="SSF56112">
    <property type="entry name" value="Protein kinase-like (PK-like)"/>
    <property type="match status" value="1"/>
</dbReference>
<dbReference type="GO" id="GO:0005524">
    <property type="term" value="F:ATP binding"/>
    <property type="evidence" value="ECO:0007669"/>
    <property type="project" value="UniProtKB-KW"/>
</dbReference>
<dbReference type="EMBL" id="HBUF01050749">
    <property type="protein sequence ID" value="CAG6621688.1"/>
    <property type="molecule type" value="Transcribed_RNA"/>
</dbReference>
<keyword evidence="2" id="KW-0808">Transferase</keyword>
<evidence type="ECO:0000256" key="2">
    <source>
        <dbReference type="ARBA" id="ARBA00022679"/>
    </source>
</evidence>
<keyword evidence="1" id="KW-0723">Serine/threonine-protein kinase</keyword>
<keyword evidence="3" id="KW-0547">Nucleotide-binding</keyword>
<evidence type="ECO:0000313" key="7">
    <source>
        <dbReference type="EMBL" id="CAG6621686.1"/>
    </source>
</evidence>
<keyword evidence="5" id="KW-0067">ATP-binding</keyword>
<dbReference type="SMART" id="SM00220">
    <property type="entry name" value="S_TKc"/>
    <property type="match status" value="1"/>
</dbReference>
<dbReference type="FunFam" id="1.10.510.10:FF:000624">
    <property type="entry name" value="Mitogen-activated protein kinase"/>
    <property type="match status" value="1"/>
</dbReference>
<sequence length="157" mass="17844">MKPENLVCMGTELVKIADFGLAREIRSRPPYTDYVSTRWYRAPEVLLHSTAYSAPIDLWAVGCIMAELYTFRPLFPGNSEIDQIFKICAILGTPDKRDWPEGYTLASNMNFKFPQFRRVPLSTLIPHATGDAINLMESMLAYNPSKRPTAQQSLRLV</sequence>
<dbReference type="AlphaFoldDB" id="A0A8D8M6Z6"/>
<dbReference type="InterPro" id="IPR050117">
    <property type="entry name" value="MAPK"/>
</dbReference>
<evidence type="ECO:0000256" key="4">
    <source>
        <dbReference type="ARBA" id="ARBA00022777"/>
    </source>
</evidence>
<evidence type="ECO:0000256" key="3">
    <source>
        <dbReference type="ARBA" id="ARBA00022741"/>
    </source>
</evidence>
<evidence type="ECO:0000256" key="1">
    <source>
        <dbReference type="ARBA" id="ARBA00022527"/>
    </source>
</evidence>
<dbReference type="EMBL" id="HBUF01050748">
    <property type="protein sequence ID" value="CAG6621686.1"/>
    <property type="molecule type" value="Transcribed_RNA"/>
</dbReference>
<evidence type="ECO:0000259" key="6">
    <source>
        <dbReference type="PROSITE" id="PS50011"/>
    </source>
</evidence>
<reference evidence="7" key="1">
    <citation type="submission" date="2021-05" db="EMBL/GenBank/DDBJ databases">
        <authorList>
            <person name="Alioto T."/>
            <person name="Alioto T."/>
            <person name="Gomez Garrido J."/>
        </authorList>
    </citation>
    <scope>NUCLEOTIDE SEQUENCE</scope>
</reference>
<dbReference type="PROSITE" id="PS50011">
    <property type="entry name" value="PROTEIN_KINASE_DOM"/>
    <property type="match status" value="1"/>
</dbReference>
<accession>A0A8D8M6Z6</accession>
<proteinExistence type="predicted"/>
<dbReference type="Pfam" id="PF00069">
    <property type="entry name" value="Pkinase"/>
    <property type="match status" value="1"/>
</dbReference>
<dbReference type="Gene3D" id="1.10.510.10">
    <property type="entry name" value="Transferase(Phosphotransferase) domain 1"/>
    <property type="match status" value="1"/>
</dbReference>
<dbReference type="GO" id="GO:0004674">
    <property type="term" value="F:protein serine/threonine kinase activity"/>
    <property type="evidence" value="ECO:0007669"/>
    <property type="project" value="UniProtKB-KW"/>
</dbReference>
<dbReference type="PANTHER" id="PTHR24055">
    <property type="entry name" value="MITOGEN-ACTIVATED PROTEIN KINASE"/>
    <property type="match status" value="1"/>
</dbReference>